<evidence type="ECO:0000313" key="2">
    <source>
        <dbReference type="Proteomes" id="UP001165160"/>
    </source>
</evidence>
<proteinExistence type="predicted"/>
<dbReference type="EMBL" id="BRXX01000584">
    <property type="protein sequence ID" value="GMH48449.1"/>
    <property type="molecule type" value="Genomic_DNA"/>
</dbReference>
<dbReference type="AlphaFoldDB" id="A0A9W6Z6X2"/>
<gene>
    <name evidence="1" type="ORF">TrVE_jg5723</name>
</gene>
<name>A0A9W6Z6X2_9STRA</name>
<evidence type="ECO:0000313" key="1">
    <source>
        <dbReference type="EMBL" id="GMH48449.1"/>
    </source>
</evidence>
<comment type="caution">
    <text evidence="1">The sequence shown here is derived from an EMBL/GenBank/DDBJ whole genome shotgun (WGS) entry which is preliminary data.</text>
</comment>
<sequence>MSSDSNIVVKEQPGSRCCLVVPNLFLKTHNLKKVEEGKWEGKLGFKPIRLEVKSDKELYHLTTDGPMIMTRS</sequence>
<protein>
    <submittedName>
        <fullName evidence="1">Uncharacterized protein</fullName>
    </submittedName>
</protein>
<keyword evidence="2" id="KW-1185">Reference proteome</keyword>
<dbReference type="Proteomes" id="UP001165160">
    <property type="component" value="Unassembled WGS sequence"/>
</dbReference>
<organism evidence="1 2">
    <name type="scientific">Triparma verrucosa</name>
    <dbReference type="NCBI Taxonomy" id="1606542"/>
    <lineage>
        <taxon>Eukaryota</taxon>
        <taxon>Sar</taxon>
        <taxon>Stramenopiles</taxon>
        <taxon>Ochrophyta</taxon>
        <taxon>Bolidophyceae</taxon>
        <taxon>Parmales</taxon>
        <taxon>Triparmaceae</taxon>
        <taxon>Triparma</taxon>
    </lineage>
</organism>
<reference evidence="2" key="1">
    <citation type="journal article" date="2023" name="Commun. Biol.">
        <title>Genome analysis of Parmales, the sister group of diatoms, reveals the evolutionary specialization of diatoms from phago-mixotrophs to photoautotrophs.</title>
        <authorList>
            <person name="Ban H."/>
            <person name="Sato S."/>
            <person name="Yoshikawa S."/>
            <person name="Yamada K."/>
            <person name="Nakamura Y."/>
            <person name="Ichinomiya M."/>
            <person name="Sato N."/>
            <person name="Blanc-Mathieu R."/>
            <person name="Endo H."/>
            <person name="Kuwata A."/>
            <person name="Ogata H."/>
        </authorList>
    </citation>
    <scope>NUCLEOTIDE SEQUENCE [LARGE SCALE GENOMIC DNA]</scope>
    <source>
        <strain evidence="2">NIES 3699</strain>
    </source>
</reference>
<accession>A0A9W6Z6X2</accession>